<organism evidence="2 3">
    <name type="scientific">Hymenobacter edaphi</name>
    <dbReference type="NCBI Taxonomy" id="2211146"/>
    <lineage>
        <taxon>Bacteria</taxon>
        <taxon>Pseudomonadati</taxon>
        <taxon>Bacteroidota</taxon>
        <taxon>Cytophagia</taxon>
        <taxon>Cytophagales</taxon>
        <taxon>Hymenobacteraceae</taxon>
        <taxon>Hymenobacter</taxon>
    </lineage>
</organism>
<feature type="compositionally biased region" description="Polar residues" evidence="1">
    <location>
        <begin position="38"/>
        <end position="47"/>
    </location>
</feature>
<name>A0A328BF36_9BACT</name>
<sequence length="62" mass="6919">MQALLVGALAGQVGFGVLNALLQPQQYHYQRHAQQNQYKCSHNLNVQKKTRRRGQSRAVGAS</sequence>
<evidence type="ECO:0000256" key="1">
    <source>
        <dbReference type="SAM" id="MobiDB-lite"/>
    </source>
</evidence>
<proteinExistence type="predicted"/>
<evidence type="ECO:0000313" key="2">
    <source>
        <dbReference type="EMBL" id="RAK65683.1"/>
    </source>
</evidence>
<protein>
    <submittedName>
        <fullName evidence="2">Uncharacterized protein</fullName>
    </submittedName>
</protein>
<comment type="caution">
    <text evidence="2">The sequence shown here is derived from an EMBL/GenBank/DDBJ whole genome shotgun (WGS) entry which is preliminary data.</text>
</comment>
<feature type="region of interest" description="Disordered" evidence="1">
    <location>
        <begin position="38"/>
        <end position="62"/>
    </location>
</feature>
<dbReference type="EMBL" id="QHKM01000004">
    <property type="protein sequence ID" value="RAK65683.1"/>
    <property type="molecule type" value="Genomic_DNA"/>
</dbReference>
<reference evidence="3" key="1">
    <citation type="submission" date="2018-05" db="EMBL/GenBank/DDBJ databases">
        <authorList>
            <person name="Nie L."/>
        </authorList>
    </citation>
    <scope>NUCLEOTIDE SEQUENCE [LARGE SCALE GENOMIC DNA]</scope>
    <source>
        <strain evidence="3">NL</strain>
    </source>
</reference>
<accession>A0A328BF36</accession>
<keyword evidence="3" id="KW-1185">Reference proteome</keyword>
<gene>
    <name evidence="2" type="ORF">DLM85_13230</name>
</gene>
<dbReference type="Proteomes" id="UP000248553">
    <property type="component" value="Unassembled WGS sequence"/>
</dbReference>
<evidence type="ECO:0000313" key="3">
    <source>
        <dbReference type="Proteomes" id="UP000248553"/>
    </source>
</evidence>
<dbReference type="AlphaFoldDB" id="A0A328BF36"/>